<name>A0A182N6F6_9DIPT</name>
<accession>A0A182N6F6</accession>
<dbReference type="VEuPathDB" id="VectorBase:ADIR003228"/>
<dbReference type="InterPro" id="IPR010512">
    <property type="entry name" value="DUF1091"/>
</dbReference>
<dbReference type="Pfam" id="PF06477">
    <property type="entry name" value="DUF1091"/>
    <property type="match status" value="1"/>
</dbReference>
<protein>
    <submittedName>
        <fullName evidence="1">Uncharacterized protein</fullName>
    </submittedName>
</protein>
<dbReference type="EnsemblMetazoa" id="ADIR003228-RA">
    <property type="protein sequence ID" value="ADIR003228-PA"/>
    <property type="gene ID" value="ADIR003228"/>
</dbReference>
<evidence type="ECO:0000313" key="2">
    <source>
        <dbReference type="Proteomes" id="UP000075884"/>
    </source>
</evidence>
<dbReference type="Proteomes" id="UP000075884">
    <property type="component" value="Unassembled WGS sequence"/>
</dbReference>
<reference evidence="2" key="1">
    <citation type="submission" date="2013-03" db="EMBL/GenBank/DDBJ databases">
        <title>The Genome Sequence of Anopheles dirus WRAIR2.</title>
        <authorList>
            <consortium name="The Broad Institute Genomics Platform"/>
            <person name="Neafsey D.E."/>
            <person name="Walton C."/>
            <person name="Walker B."/>
            <person name="Young S.K."/>
            <person name="Zeng Q."/>
            <person name="Gargeya S."/>
            <person name="Fitzgerald M."/>
            <person name="Haas B."/>
            <person name="Abouelleil A."/>
            <person name="Allen A.W."/>
            <person name="Alvarado L."/>
            <person name="Arachchi H.M."/>
            <person name="Berlin A.M."/>
            <person name="Chapman S.B."/>
            <person name="Gainer-Dewar J."/>
            <person name="Goldberg J."/>
            <person name="Griggs A."/>
            <person name="Gujja S."/>
            <person name="Hansen M."/>
            <person name="Howarth C."/>
            <person name="Imamovic A."/>
            <person name="Ireland A."/>
            <person name="Larimer J."/>
            <person name="McCowan C."/>
            <person name="Murphy C."/>
            <person name="Pearson M."/>
            <person name="Poon T.W."/>
            <person name="Priest M."/>
            <person name="Roberts A."/>
            <person name="Saif S."/>
            <person name="Shea T."/>
            <person name="Sisk P."/>
            <person name="Sykes S."/>
            <person name="Wortman J."/>
            <person name="Nusbaum C."/>
            <person name="Birren B."/>
        </authorList>
    </citation>
    <scope>NUCLEOTIDE SEQUENCE [LARGE SCALE GENOMIC DNA]</scope>
    <source>
        <strain evidence="2">WRAIR2</strain>
    </source>
</reference>
<sequence>MSQVSPLTVFSNESKEFSLRVLRYVCTEGPYERSVINYCKTQLRRNKPTLFKLSVYVEEVLNEVYIHMKTYYKYRTFQIFPIDVVVEVCSFLRNPTKDVISRHVLSVLIELMPEYAHHCPHGNTTYNVLIWLEERFLPKSMPAGDYRLDAWFRTTDNVTLFANQAFFSIRRKGVVRSMIDW</sequence>
<evidence type="ECO:0000313" key="1">
    <source>
        <dbReference type="EnsemblMetazoa" id="ADIR003228-PA"/>
    </source>
</evidence>
<dbReference type="AlphaFoldDB" id="A0A182N6F6"/>
<keyword evidence="2" id="KW-1185">Reference proteome</keyword>
<proteinExistence type="predicted"/>
<reference evidence="1" key="2">
    <citation type="submission" date="2020-05" db="UniProtKB">
        <authorList>
            <consortium name="EnsemblMetazoa"/>
        </authorList>
    </citation>
    <scope>IDENTIFICATION</scope>
    <source>
        <strain evidence="1">WRAIR2</strain>
    </source>
</reference>
<dbReference type="PANTHER" id="PTHR20898">
    <property type="entry name" value="DAEDALUS ON 3-RELATED-RELATED"/>
    <property type="match status" value="1"/>
</dbReference>
<dbReference type="PANTHER" id="PTHR20898:SF0">
    <property type="entry name" value="DAEDALUS ON 3-RELATED"/>
    <property type="match status" value="1"/>
</dbReference>
<organism evidence="1 2">
    <name type="scientific">Anopheles dirus</name>
    <dbReference type="NCBI Taxonomy" id="7168"/>
    <lineage>
        <taxon>Eukaryota</taxon>
        <taxon>Metazoa</taxon>
        <taxon>Ecdysozoa</taxon>
        <taxon>Arthropoda</taxon>
        <taxon>Hexapoda</taxon>
        <taxon>Insecta</taxon>
        <taxon>Pterygota</taxon>
        <taxon>Neoptera</taxon>
        <taxon>Endopterygota</taxon>
        <taxon>Diptera</taxon>
        <taxon>Nematocera</taxon>
        <taxon>Culicoidea</taxon>
        <taxon>Culicidae</taxon>
        <taxon>Anophelinae</taxon>
        <taxon>Anopheles</taxon>
    </lineage>
</organism>